<evidence type="ECO:0000256" key="1">
    <source>
        <dbReference type="ARBA" id="ARBA00001946"/>
    </source>
</evidence>
<keyword evidence="5" id="KW-1185">Reference proteome</keyword>
<dbReference type="SUPFAM" id="SSF55811">
    <property type="entry name" value="Nudix"/>
    <property type="match status" value="1"/>
</dbReference>
<dbReference type="InterPro" id="IPR000086">
    <property type="entry name" value="NUDIX_hydrolase_dom"/>
</dbReference>
<protein>
    <submittedName>
        <fullName evidence="4">Dihydroneopterin triphosphate pyrophosphatase</fullName>
        <ecNumber evidence="4">3.6.1.-</ecNumber>
    </submittedName>
</protein>
<dbReference type="Gene3D" id="3.90.79.10">
    <property type="entry name" value="Nucleoside Triphosphate Pyrophosphohydrolase"/>
    <property type="match status" value="1"/>
</dbReference>
<dbReference type="OrthoDB" id="9786141at2"/>
<gene>
    <name evidence="4" type="primary">nudB</name>
    <name evidence="4" type="ORF">Poly21_25410</name>
</gene>
<dbReference type="PANTHER" id="PTHR43046:SF14">
    <property type="entry name" value="MUTT_NUDIX FAMILY PROTEIN"/>
    <property type="match status" value="1"/>
</dbReference>
<dbReference type="AlphaFoldDB" id="A0A5C6BVU5"/>
<dbReference type="Proteomes" id="UP000319908">
    <property type="component" value="Unassembled WGS sequence"/>
</dbReference>
<evidence type="ECO:0000313" key="4">
    <source>
        <dbReference type="EMBL" id="TWU15346.1"/>
    </source>
</evidence>
<dbReference type="InterPro" id="IPR020476">
    <property type="entry name" value="Nudix_hydrolase"/>
</dbReference>
<dbReference type="PROSITE" id="PS51462">
    <property type="entry name" value="NUDIX"/>
    <property type="match status" value="1"/>
</dbReference>
<dbReference type="EC" id="3.6.1.-" evidence="4"/>
<reference evidence="4 5" key="1">
    <citation type="journal article" date="2020" name="Antonie Van Leeuwenhoek">
        <title>Rhodopirellula heiligendammensis sp. nov., Rhodopirellula pilleata sp. nov., and Rhodopirellula solitaria sp. nov. isolated from natural or artificial marine surfaces in Northern Germany and California, USA, and emended description of the genus Rhodopirellula.</title>
        <authorList>
            <person name="Kallscheuer N."/>
            <person name="Wiegand S."/>
            <person name="Jogler M."/>
            <person name="Boedeker C."/>
            <person name="Peeters S.H."/>
            <person name="Rast P."/>
            <person name="Heuer A."/>
            <person name="Jetten M.S.M."/>
            <person name="Rohde M."/>
            <person name="Jogler C."/>
        </authorList>
    </citation>
    <scope>NUCLEOTIDE SEQUENCE [LARGE SCALE GENOMIC DNA]</scope>
    <source>
        <strain evidence="4 5">Poly21</strain>
    </source>
</reference>
<dbReference type="CDD" id="cd04681">
    <property type="entry name" value="NUDIX_Hydrolase"/>
    <property type="match status" value="1"/>
</dbReference>
<evidence type="ECO:0000256" key="2">
    <source>
        <dbReference type="ARBA" id="ARBA00022801"/>
    </source>
</evidence>
<evidence type="ECO:0000259" key="3">
    <source>
        <dbReference type="PROSITE" id="PS51462"/>
    </source>
</evidence>
<dbReference type="Pfam" id="PF00293">
    <property type="entry name" value="NUDIX"/>
    <property type="match status" value="1"/>
</dbReference>
<comment type="caution">
    <text evidence="4">The sequence shown here is derived from an EMBL/GenBank/DDBJ whole genome shotgun (WGS) entry which is preliminary data.</text>
</comment>
<dbReference type="PRINTS" id="PR00502">
    <property type="entry name" value="NUDIXFAMILY"/>
</dbReference>
<keyword evidence="2 4" id="KW-0378">Hydrolase</keyword>
<dbReference type="GO" id="GO:0016787">
    <property type="term" value="F:hydrolase activity"/>
    <property type="evidence" value="ECO:0007669"/>
    <property type="project" value="UniProtKB-KW"/>
</dbReference>
<organism evidence="4 5">
    <name type="scientific">Allorhodopirellula heiligendammensis</name>
    <dbReference type="NCBI Taxonomy" id="2714739"/>
    <lineage>
        <taxon>Bacteria</taxon>
        <taxon>Pseudomonadati</taxon>
        <taxon>Planctomycetota</taxon>
        <taxon>Planctomycetia</taxon>
        <taxon>Pirellulales</taxon>
        <taxon>Pirellulaceae</taxon>
        <taxon>Allorhodopirellula</taxon>
    </lineage>
</organism>
<dbReference type="EMBL" id="SJPU01000002">
    <property type="protein sequence ID" value="TWU15346.1"/>
    <property type="molecule type" value="Genomic_DNA"/>
</dbReference>
<dbReference type="RefSeq" id="WP_146407244.1">
    <property type="nucleotide sequence ID" value="NZ_SJPU01000002.1"/>
</dbReference>
<dbReference type="InterPro" id="IPR015797">
    <property type="entry name" value="NUDIX_hydrolase-like_dom_sf"/>
</dbReference>
<comment type="cofactor">
    <cofactor evidence="1">
        <name>Mg(2+)</name>
        <dbReference type="ChEBI" id="CHEBI:18420"/>
    </cofactor>
</comment>
<feature type="domain" description="Nudix hydrolase" evidence="3">
    <location>
        <begin position="48"/>
        <end position="182"/>
    </location>
</feature>
<proteinExistence type="predicted"/>
<accession>A0A5C6BVU5</accession>
<sequence length="185" mass="20125">MDLPPAAGPPAQRIEDAFAFCPRCAAPNLTPGSIPFRCGSCGLAIYFGPVAAVGALILDEEGRLLLVRRARDPGMHQWGLPGGFVDQGETAEQALRREVLEETQLTLVQSELLTTGPNRYTHTGATADVLDLFYLCRVKSTQPVILAPSELCEYRWCVPGADILGNMAFPSNRKAIELWLSQREG</sequence>
<evidence type="ECO:0000313" key="5">
    <source>
        <dbReference type="Proteomes" id="UP000319908"/>
    </source>
</evidence>
<name>A0A5C6BVU5_9BACT</name>
<dbReference type="PANTHER" id="PTHR43046">
    <property type="entry name" value="GDP-MANNOSE MANNOSYL HYDROLASE"/>
    <property type="match status" value="1"/>
</dbReference>